<dbReference type="GO" id="GO:0031966">
    <property type="term" value="C:mitochondrial membrane"/>
    <property type="evidence" value="ECO:0007669"/>
    <property type="project" value="TreeGrafter"/>
</dbReference>
<dbReference type="PANTHER" id="PTHR13947:SF11">
    <property type="entry name" value="N-ACETYLASPARTATE SYNTHETASE"/>
    <property type="match status" value="1"/>
</dbReference>
<keyword evidence="5 9" id="KW-0812">Transmembrane</keyword>
<evidence type="ECO:0000256" key="8">
    <source>
        <dbReference type="ARBA" id="ARBA00023315"/>
    </source>
</evidence>
<evidence type="ECO:0008006" key="12">
    <source>
        <dbReference type="Google" id="ProtNLM"/>
    </source>
</evidence>
<dbReference type="PANTHER" id="PTHR13947">
    <property type="entry name" value="GNAT FAMILY N-ACETYLTRANSFERASE"/>
    <property type="match status" value="1"/>
</dbReference>
<organism evidence="10 11">
    <name type="scientific">Gambusia affinis</name>
    <name type="common">Western mosquitofish</name>
    <name type="synonym">Heterandria affinis</name>
    <dbReference type="NCBI Taxonomy" id="33528"/>
    <lineage>
        <taxon>Eukaryota</taxon>
        <taxon>Metazoa</taxon>
        <taxon>Chordata</taxon>
        <taxon>Craniata</taxon>
        <taxon>Vertebrata</taxon>
        <taxon>Euteleostomi</taxon>
        <taxon>Actinopterygii</taxon>
        <taxon>Neopterygii</taxon>
        <taxon>Teleostei</taxon>
        <taxon>Neoteleostei</taxon>
        <taxon>Acanthomorphata</taxon>
        <taxon>Ovalentaria</taxon>
        <taxon>Atherinomorphae</taxon>
        <taxon>Cyprinodontiformes</taxon>
        <taxon>Poeciliidae</taxon>
        <taxon>Poeciliinae</taxon>
        <taxon>Gambusia</taxon>
    </lineage>
</organism>
<evidence type="ECO:0000256" key="1">
    <source>
        <dbReference type="ARBA" id="ARBA00004370"/>
    </source>
</evidence>
<evidence type="ECO:0000313" key="11">
    <source>
        <dbReference type="Proteomes" id="UP000250572"/>
    </source>
</evidence>
<reference evidence="10 11" key="1">
    <citation type="journal article" date="2018" name="G3 (Bethesda)">
        <title>A High-Quality Reference Genome for the Invasive Mosquitofish Gambusia affinis Using a Chicago Library.</title>
        <authorList>
            <person name="Hoffberg S.L."/>
            <person name="Troendle N.J."/>
            <person name="Glenn T.C."/>
            <person name="Mahmud O."/>
            <person name="Louha S."/>
            <person name="Chalopin D."/>
            <person name="Bennetzen J.L."/>
            <person name="Mauricio R."/>
        </authorList>
    </citation>
    <scope>NUCLEOTIDE SEQUENCE [LARGE SCALE GENOMIC DNA]</scope>
    <source>
        <strain evidence="10">NE01/NJP1002.9</strain>
        <tissue evidence="10">Muscle</tissue>
    </source>
</reference>
<dbReference type="STRING" id="33528.ENSGAFP00000004390"/>
<name>A0A315VZD7_GAMAF</name>
<gene>
    <name evidence="10" type="ORF">CCH79_00012869</name>
</gene>
<keyword evidence="3" id="KW-0963">Cytoplasm</keyword>
<evidence type="ECO:0000256" key="7">
    <source>
        <dbReference type="ARBA" id="ARBA00023136"/>
    </source>
</evidence>
<proteinExistence type="predicted"/>
<comment type="caution">
    <text evidence="10">The sequence shown here is derived from an EMBL/GenBank/DDBJ whole genome shotgun (WGS) entry which is preliminary data.</text>
</comment>
<evidence type="ECO:0000256" key="9">
    <source>
        <dbReference type="SAM" id="Phobius"/>
    </source>
</evidence>
<sequence length="340" mass="37588">MIRPSELQPVTVKCRQACDGRQQRSSSSITIIIIINLTTATLKKAAATGLYAQGRMPWEGGRKQKHPGLKPNLYRSNLGLLAQASLVPHHRPPPLAAGIQSEWAGGPPQPLNPRLFPPLRAYKTGPDRAGKSWVFRIAQGDSFYASSILTPSTTTTATTLHNCSGTVFLQASCMHCSSPKMVCETKIVADEHEAIPGTKKEPMMWGSPAAPGAALSPAGEPKDVRRDGVFIREFEREDQEEVLRIFHEGIMERIPNSAFRGIWQQPRTQFLYAFLTAMCFYMTKSVTLTCCAPLILMGARYYYSRKVIQNYLDCALNTDMADIEAYYMKPTGGSTRSVAK</sequence>
<evidence type="ECO:0000256" key="5">
    <source>
        <dbReference type="ARBA" id="ARBA00022692"/>
    </source>
</evidence>
<accession>A0A315VZD7</accession>
<feature type="transmembrane region" description="Helical" evidence="9">
    <location>
        <begin position="270"/>
        <end position="296"/>
    </location>
</feature>
<dbReference type="GO" id="GO:0017188">
    <property type="term" value="F:L-aspartate N-acetyltransferase activity"/>
    <property type="evidence" value="ECO:0007669"/>
    <property type="project" value="TreeGrafter"/>
</dbReference>
<evidence type="ECO:0000313" key="10">
    <source>
        <dbReference type="EMBL" id="PWA28835.1"/>
    </source>
</evidence>
<dbReference type="InterPro" id="IPR050769">
    <property type="entry name" value="NAT_camello-type"/>
</dbReference>
<evidence type="ECO:0000256" key="6">
    <source>
        <dbReference type="ARBA" id="ARBA00022989"/>
    </source>
</evidence>
<evidence type="ECO:0000256" key="2">
    <source>
        <dbReference type="ARBA" id="ARBA00004496"/>
    </source>
</evidence>
<dbReference type="EMBL" id="NHOQ01000739">
    <property type="protein sequence ID" value="PWA28835.1"/>
    <property type="molecule type" value="Genomic_DNA"/>
</dbReference>
<comment type="subcellular location">
    <subcellularLocation>
        <location evidence="2">Cytoplasm</location>
    </subcellularLocation>
    <subcellularLocation>
        <location evidence="1">Membrane</location>
    </subcellularLocation>
</comment>
<dbReference type="Proteomes" id="UP000250572">
    <property type="component" value="Unassembled WGS sequence"/>
</dbReference>
<dbReference type="AlphaFoldDB" id="A0A315VZD7"/>
<keyword evidence="7 9" id="KW-0472">Membrane</keyword>
<keyword evidence="11" id="KW-1185">Reference proteome</keyword>
<evidence type="ECO:0000256" key="3">
    <source>
        <dbReference type="ARBA" id="ARBA00022490"/>
    </source>
</evidence>
<keyword evidence="4" id="KW-0808">Transferase</keyword>
<evidence type="ECO:0000256" key="4">
    <source>
        <dbReference type="ARBA" id="ARBA00022679"/>
    </source>
</evidence>
<keyword evidence="6 9" id="KW-1133">Transmembrane helix</keyword>
<protein>
    <recommendedName>
        <fullName evidence="12">N-acetyltransferase domain-containing protein</fullName>
    </recommendedName>
</protein>
<keyword evidence="8" id="KW-0012">Acyltransferase</keyword>